<sequence length="321" mass="37598">MNEPLVTILMPVYNASEYIDYTIESVLKQTDPNFKVLIIDDCSSDNTYEHVKEKVKNDPRFVVEKLEQNIGLGAMRDLLISKCNTKYFFFLDDDDFLYKNAMKKMIKTAKKTDADLVTSKTKYRFGSPQWGITIYPPFYKYHRVLHARDFMINNIVYFWGHFIKKSYYDSLNLTIGSALYEDIGPVTELFLKAKSFAHANVNGIRYLRRKQSLSSFEHNNLNMKLKHLILGYARSFDYINKSNATNLEKQQMIDSKMYSFLAILVLFYKKLKGVHKKQIVSYVKEKVKPLAKKVNFKPKFSMASWKIFVNSHSKIVKPLKE</sequence>
<dbReference type="EMBL" id="CP101808">
    <property type="protein sequence ID" value="UUD37221.1"/>
    <property type="molecule type" value="Genomic_DNA"/>
</dbReference>
<dbReference type="SUPFAM" id="SSF53448">
    <property type="entry name" value="Nucleotide-diphospho-sugar transferases"/>
    <property type="match status" value="1"/>
</dbReference>
<evidence type="ECO:0000313" key="5">
    <source>
        <dbReference type="Proteomes" id="UP001059576"/>
    </source>
</evidence>
<accession>A0ABY5J5R1</accession>
<protein>
    <submittedName>
        <fullName evidence="4">Glycosyltransferase</fullName>
    </submittedName>
</protein>
<dbReference type="PANTHER" id="PTHR22916">
    <property type="entry name" value="GLYCOSYLTRANSFERASE"/>
    <property type="match status" value="1"/>
</dbReference>
<dbReference type="Gene3D" id="3.90.550.10">
    <property type="entry name" value="Spore Coat Polysaccharide Biosynthesis Protein SpsA, Chain A"/>
    <property type="match status" value="1"/>
</dbReference>
<dbReference type="InterPro" id="IPR001173">
    <property type="entry name" value="Glyco_trans_2-like"/>
</dbReference>
<organism evidence="4 5">
    <name type="scientific">Mycoplasmopsis equigenitalium</name>
    <dbReference type="NCBI Taxonomy" id="114883"/>
    <lineage>
        <taxon>Bacteria</taxon>
        <taxon>Bacillati</taxon>
        <taxon>Mycoplasmatota</taxon>
        <taxon>Mycoplasmoidales</taxon>
        <taxon>Metamycoplasmataceae</taxon>
        <taxon>Mycoplasmopsis</taxon>
    </lineage>
</organism>
<keyword evidence="2" id="KW-0808">Transferase</keyword>
<dbReference type="Proteomes" id="UP001059576">
    <property type="component" value="Chromosome"/>
</dbReference>
<keyword evidence="5" id="KW-1185">Reference proteome</keyword>
<reference evidence="4" key="1">
    <citation type="submission" date="2022-07" db="EMBL/GenBank/DDBJ databases">
        <title>Complete genome of Mycoplasma equigenitalium type strain T37.</title>
        <authorList>
            <person name="Spergser J."/>
        </authorList>
    </citation>
    <scope>NUCLEOTIDE SEQUENCE</scope>
    <source>
        <strain evidence="4">T37</strain>
    </source>
</reference>
<dbReference type="CDD" id="cd00761">
    <property type="entry name" value="Glyco_tranf_GTA_type"/>
    <property type="match status" value="1"/>
</dbReference>
<dbReference type="InterPro" id="IPR029044">
    <property type="entry name" value="Nucleotide-diphossugar_trans"/>
</dbReference>
<dbReference type="PANTHER" id="PTHR22916:SF51">
    <property type="entry name" value="GLYCOSYLTRANSFERASE EPSH-RELATED"/>
    <property type="match status" value="1"/>
</dbReference>
<keyword evidence="1" id="KW-0328">Glycosyltransferase</keyword>
<evidence type="ECO:0000256" key="1">
    <source>
        <dbReference type="ARBA" id="ARBA00022676"/>
    </source>
</evidence>
<evidence type="ECO:0000259" key="3">
    <source>
        <dbReference type="Pfam" id="PF00535"/>
    </source>
</evidence>
<gene>
    <name evidence="4" type="ORF">NPA09_01450</name>
</gene>
<dbReference type="Pfam" id="PF00535">
    <property type="entry name" value="Glycos_transf_2"/>
    <property type="match status" value="1"/>
</dbReference>
<evidence type="ECO:0000256" key="2">
    <source>
        <dbReference type="ARBA" id="ARBA00022679"/>
    </source>
</evidence>
<evidence type="ECO:0000313" key="4">
    <source>
        <dbReference type="EMBL" id="UUD37221.1"/>
    </source>
</evidence>
<name>A0ABY5J5R1_9BACT</name>
<proteinExistence type="predicted"/>
<feature type="domain" description="Glycosyltransferase 2-like" evidence="3">
    <location>
        <begin position="7"/>
        <end position="132"/>
    </location>
</feature>
<dbReference type="RefSeq" id="WP_129721945.1">
    <property type="nucleotide sequence ID" value="NZ_CP101808.1"/>
</dbReference>